<evidence type="ECO:0000313" key="4">
    <source>
        <dbReference type="Proteomes" id="UP000007519"/>
    </source>
</evidence>
<dbReference type="InterPro" id="IPR011335">
    <property type="entry name" value="Restrct_endonuc-II-like"/>
</dbReference>
<name>H6L3T3_SAPGL</name>
<dbReference type="GO" id="GO:0003676">
    <property type="term" value="F:nucleic acid binding"/>
    <property type="evidence" value="ECO:0007669"/>
    <property type="project" value="InterPro"/>
</dbReference>
<dbReference type="Gene3D" id="3.40.50.10770">
    <property type="entry name" value="Hypothetical protein VC1899 like domain (Restriction endonuclease-like)"/>
    <property type="match status" value="1"/>
</dbReference>
<dbReference type="InterPro" id="IPR056339">
    <property type="entry name" value="CARF_Card1"/>
</dbReference>
<dbReference type="Pfam" id="PF23400">
    <property type="entry name" value="CARF_Card1"/>
    <property type="match status" value="1"/>
</dbReference>
<dbReference type="Proteomes" id="UP000007519">
    <property type="component" value="Chromosome"/>
</dbReference>
<dbReference type="InterPro" id="IPR011856">
    <property type="entry name" value="tRNA_endonuc-like_dom_sf"/>
</dbReference>
<dbReference type="SUPFAM" id="SSF52980">
    <property type="entry name" value="Restriction endonuclease-like"/>
    <property type="match status" value="1"/>
</dbReference>
<dbReference type="OrthoDB" id="9785117at2"/>
<dbReference type="EMBL" id="CP002831">
    <property type="protein sequence ID" value="AFC22768.1"/>
    <property type="molecule type" value="Genomic_DNA"/>
</dbReference>
<dbReference type="Gene3D" id="3.40.1350.10">
    <property type="match status" value="1"/>
</dbReference>
<feature type="domain" description="Card1 endonuclease" evidence="1">
    <location>
        <begin position="206"/>
        <end position="307"/>
    </location>
</feature>
<sequence>MSNTIVLLLSDHRLPNLKFFQFLTNTKKINPDSNTNYILIGTDKTYKLKYHEHVAMALKITEDKYVHWLVSPESYEKTSLSLKGYLSQIKRSTNFFLNITTGTKMMALAAKDTFEKYVVNTPSHSLETYYIPINSENIHQIYPSLIEQEFKASLSLKEYTTSYGFKINENRSPRHLSLAEANEYWKLIKDNNYSSSNIASPFPKAGDLWEHIVFHKIASNLNLSESAIALNIDIKPIHSRIKGTEDKHELDIIFIKNDRLYIIECKDLSHQEQNASKFPSKKVRDYIYKSNSINQNLGLYAKSFIVILCPFKPNKDQQKSLDKFSKISNIKIIIAQDFEGKKFTDLIR</sequence>
<dbReference type="RefSeq" id="WP_014373020.1">
    <property type="nucleotide sequence ID" value="NC_016940.1"/>
</dbReference>
<accession>H6L3T3</accession>
<organism evidence="3 4">
    <name type="scientific">Saprospira grandis (strain Lewin)</name>
    <dbReference type="NCBI Taxonomy" id="984262"/>
    <lineage>
        <taxon>Bacteria</taxon>
        <taxon>Pseudomonadati</taxon>
        <taxon>Bacteroidota</taxon>
        <taxon>Saprospiria</taxon>
        <taxon>Saprospirales</taxon>
        <taxon>Saprospiraceae</taxon>
        <taxon>Saprospira</taxon>
    </lineage>
</organism>
<evidence type="ECO:0000259" key="2">
    <source>
        <dbReference type="Pfam" id="PF23400"/>
    </source>
</evidence>
<dbReference type="KEGG" id="sgn:SGRA_0023"/>
<gene>
    <name evidence="3" type="ordered locus">SGRA_0023</name>
</gene>
<dbReference type="Pfam" id="PF09002">
    <property type="entry name" value="Card1_endonuc"/>
    <property type="match status" value="1"/>
</dbReference>
<dbReference type="HOGENOM" id="CLU_792004_0_0_10"/>
<dbReference type="InterPro" id="IPR015093">
    <property type="entry name" value="Card1_endonucl_dom"/>
</dbReference>
<feature type="domain" description="Card1 CARF" evidence="2">
    <location>
        <begin position="5"/>
        <end position="159"/>
    </location>
</feature>
<keyword evidence="4" id="KW-1185">Reference proteome</keyword>
<protein>
    <submittedName>
        <fullName evidence="3">Uncharacterized protein</fullName>
    </submittedName>
</protein>
<dbReference type="eggNOG" id="ENOG50331ZW">
    <property type="taxonomic scope" value="Bacteria"/>
</dbReference>
<evidence type="ECO:0000259" key="1">
    <source>
        <dbReference type="Pfam" id="PF09002"/>
    </source>
</evidence>
<proteinExistence type="predicted"/>
<dbReference type="AlphaFoldDB" id="H6L3T3"/>
<evidence type="ECO:0000313" key="3">
    <source>
        <dbReference type="EMBL" id="AFC22768.1"/>
    </source>
</evidence>
<reference evidence="3 4" key="1">
    <citation type="journal article" date="2012" name="Stand. Genomic Sci.">
        <title>Complete genome sequencing and analysis of Saprospira grandis str. Lewin, a predatory marine bacterium.</title>
        <authorList>
            <person name="Saw J.H."/>
            <person name="Yuryev A."/>
            <person name="Kanbe M."/>
            <person name="Hou S."/>
            <person name="Young A.G."/>
            <person name="Aizawa S."/>
            <person name="Alam M."/>
        </authorList>
    </citation>
    <scope>NUCLEOTIDE SEQUENCE [LARGE SCALE GENOMIC DNA]</scope>
    <source>
        <strain evidence="3 4">Lewin</strain>
    </source>
</reference>
<dbReference type="STRING" id="984262.SGRA_0023"/>